<reference evidence="2 3" key="1">
    <citation type="submission" date="2015-01" db="EMBL/GenBank/DDBJ databases">
        <authorList>
            <person name="Guo J."/>
        </authorList>
    </citation>
    <scope>NUCLEOTIDE SEQUENCE [LARGE SCALE GENOMIC DNA]</scope>
    <source>
        <strain evidence="2 3">DSM 22147</strain>
    </source>
</reference>
<feature type="non-terminal residue" evidence="2">
    <location>
        <position position="74"/>
    </location>
</feature>
<keyword evidence="3" id="KW-1185">Reference proteome</keyword>
<evidence type="ECO:0000259" key="1">
    <source>
        <dbReference type="Pfam" id="PF01385"/>
    </source>
</evidence>
<protein>
    <submittedName>
        <fullName evidence="2">Transposase</fullName>
    </submittedName>
</protein>
<dbReference type="RefSeq" id="WP_044361428.1">
    <property type="nucleotide sequence ID" value="NZ_JXWY01000115.1"/>
</dbReference>
<feature type="non-terminal residue" evidence="2">
    <location>
        <position position="1"/>
    </location>
</feature>
<accession>A0ABR5C5I8</accession>
<gene>
    <name evidence="2" type="ORF">TP70_10130</name>
</gene>
<dbReference type="Proteomes" id="UP000032366">
    <property type="component" value="Unassembled WGS sequence"/>
</dbReference>
<evidence type="ECO:0000313" key="2">
    <source>
        <dbReference type="EMBL" id="KIX89987.1"/>
    </source>
</evidence>
<dbReference type="EMBL" id="JXWY01000115">
    <property type="protein sequence ID" value="KIX89987.1"/>
    <property type="molecule type" value="Genomic_DNA"/>
</dbReference>
<name>A0ABR5C5I8_9STAP</name>
<dbReference type="Pfam" id="PF01385">
    <property type="entry name" value="OrfB_IS605"/>
    <property type="match status" value="1"/>
</dbReference>
<comment type="caution">
    <text evidence="2">The sequence shown here is derived from an EMBL/GenBank/DDBJ whole genome shotgun (WGS) entry which is preliminary data.</text>
</comment>
<feature type="domain" description="Probable transposase IS891/IS1136/IS1341" evidence="1">
    <location>
        <begin position="3"/>
        <end position="74"/>
    </location>
</feature>
<evidence type="ECO:0000313" key="3">
    <source>
        <dbReference type="Proteomes" id="UP000032366"/>
    </source>
</evidence>
<organism evidence="2 3">
    <name type="scientific">Staphylococcus microti</name>
    <dbReference type="NCBI Taxonomy" id="569857"/>
    <lineage>
        <taxon>Bacteria</taxon>
        <taxon>Bacillati</taxon>
        <taxon>Bacillota</taxon>
        <taxon>Bacilli</taxon>
        <taxon>Bacillales</taxon>
        <taxon>Staphylococcaceae</taxon>
        <taxon>Staphylococcus</taxon>
    </lineage>
</organism>
<proteinExistence type="predicted"/>
<dbReference type="InterPro" id="IPR001959">
    <property type="entry name" value="Transposase"/>
</dbReference>
<sequence length="74" mass="8579">SYSAIGIDLGITNFAIFSDGQKIDNHKFTAKMEKKLRCEQRKLSKRALLAKKRGVNLFEAKNYQKQKRKVARLH</sequence>